<reference evidence="1 2" key="1">
    <citation type="submission" date="2023-09" db="EMBL/GenBank/DDBJ databases">
        <title>Buttiauxella selenatireducens sp. nov., isolated from the rhizosphere of Cardamine hupingshanesis.</title>
        <authorList>
            <person name="Zhang S."/>
            <person name="Xu Z."/>
            <person name="Wang H."/>
            <person name="Guo Y."/>
        </authorList>
    </citation>
    <scope>NUCLEOTIDE SEQUENCE [LARGE SCALE GENOMIC DNA]</scope>
    <source>
        <strain evidence="1 2">R73</strain>
    </source>
</reference>
<dbReference type="EMBL" id="CP133838">
    <property type="protein sequence ID" value="WMY75383.1"/>
    <property type="molecule type" value="Genomic_DNA"/>
</dbReference>
<dbReference type="Proteomes" id="UP001246690">
    <property type="component" value="Chromosome"/>
</dbReference>
<keyword evidence="2" id="KW-1185">Reference proteome</keyword>
<protein>
    <submittedName>
        <fullName evidence="1">Uncharacterized protein</fullName>
    </submittedName>
</protein>
<organism evidence="1 2">
    <name type="scientific">Buttiauxella selenatireducens</name>
    <dbReference type="NCBI Taxonomy" id="3073902"/>
    <lineage>
        <taxon>Bacteria</taxon>
        <taxon>Pseudomonadati</taxon>
        <taxon>Pseudomonadota</taxon>
        <taxon>Gammaproteobacteria</taxon>
        <taxon>Enterobacterales</taxon>
        <taxon>Enterobacteriaceae</taxon>
        <taxon>Buttiauxella</taxon>
    </lineage>
</organism>
<accession>A0ABY9SEI7</accession>
<sequence length="73" mass="8536">MKLTPEQLNAVRSQTKICARALKDALKKAQENRLDIIRDVITDHHRKLEPMGISRTLFKWHIGVVNKVFKEKE</sequence>
<evidence type="ECO:0000313" key="1">
    <source>
        <dbReference type="EMBL" id="WMY75383.1"/>
    </source>
</evidence>
<evidence type="ECO:0000313" key="2">
    <source>
        <dbReference type="Proteomes" id="UP001246690"/>
    </source>
</evidence>
<gene>
    <name evidence="1" type="ORF">RHD99_05335</name>
</gene>
<proteinExistence type="predicted"/>
<dbReference type="RefSeq" id="WP_309877772.1">
    <property type="nucleotide sequence ID" value="NZ_CP133838.1"/>
</dbReference>
<name>A0ABY9SEI7_9ENTR</name>